<accession>A0A016SBB7</accession>
<gene>
    <name evidence="1" type="primary">Acey_s0260.g512</name>
    <name evidence="1" type="ORF">Y032_0260g512</name>
</gene>
<reference evidence="2" key="1">
    <citation type="journal article" date="2015" name="Nat. Genet.">
        <title>The genome and transcriptome of the zoonotic hookworm Ancylostoma ceylanicum identify infection-specific gene families.</title>
        <authorList>
            <person name="Schwarz E.M."/>
            <person name="Hu Y."/>
            <person name="Antoshechkin I."/>
            <person name="Miller M.M."/>
            <person name="Sternberg P.W."/>
            <person name="Aroian R.V."/>
        </authorList>
    </citation>
    <scope>NUCLEOTIDE SEQUENCE</scope>
    <source>
        <strain evidence="2">HY135</strain>
    </source>
</reference>
<dbReference type="EMBL" id="JARK01001596">
    <property type="protein sequence ID" value="EYB87554.1"/>
    <property type="molecule type" value="Genomic_DNA"/>
</dbReference>
<dbReference type="AlphaFoldDB" id="A0A016SBB7"/>
<sequence>MTHIRSPWCSGGTWAVFKHASVLNRLGTRSHPSHHACHPVEHIVVNVLNNPFVQSFERYYKVHIVRTDRSPTNAISRHKVNMICLISTSVDSS</sequence>
<comment type="caution">
    <text evidence="1">The sequence shown here is derived from an EMBL/GenBank/DDBJ whole genome shotgun (WGS) entry which is preliminary data.</text>
</comment>
<organism evidence="1 2">
    <name type="scientific">Ancylostoma ceylanicum</name>
    <dbReference type="NCBI Taxonomy" id="53326"/>
    <lineage>
        <taxon>Eukaryota</taxon>
        <taxon>Metazoa</taxon>
        <taxon>Ecdysozoa</taxon>
        <taxon>Nematoda</taxon>
        <taxon>Chromadorea</taxon>
        <taxon>Rhabditida</taxon>
        <taxon>Rhabditina</taxon>
        <taxon>Rhabditomorpha</taxon>
        <taxon>Strongyloidea</taxon>
        <taxon>Ancylostomatidae</taxon>
        <taxon>Ancylostomatinae</taxon>
        <taxon>Ancylostoma</taxon>
    </lineage>
</organism>
<proteinExistence type="predicted"/>
<protein>
    <submittedName>
        <fullName evidence="1">Uncharacterized protein</fullName>
    </submittedName>
</protein>
<dbReference type="Proteomes" id="UP000024635">
    <property type="component" value="Unassembled WGS sequence"/>
</dbReference>
<name>A0A016SBB7_9BILA</name>
<evidence type="ECO:0000313" key="2">
    <source>
        <dbReference type="Proteomes" id="UP000024635"/>
    </source>
</evidence>
<evidence type="ECO:0000313" key="1">
    <source>
        <dbReference type="EMBL" id="EYB87554.1"/>
    </source>
</evidence>
<keyword evidence="2" id="KW-1185">Reference proteome</keyword>